<keyword evidence="5" id="KW-1185">Reference proteome</keyword>
<evidence type="ECO:0000313" key="5">
    <source>
        <dbReference type="Proteomes" id="UP000539111"/>
    </source>
</evidence>
<dbReference type="InterPro" id="IPR016162">
    <property type="entry name" value="Ald_DH_N"/>
</dbReference>
<dbReference type="SUPFAM" id="SSF53720">
    <property type="entry name" value="ALDH-like"/>
    <property type="match status" value="1"/>
</dbReference>
<dbReference type="PANTHER" id="PTHR43353">
    <property type="entry name" value="SUCCINATE-SEMIALDEHYDE DEHYDROGENASE, MITOCHONDRIAL"/>
    <property type="match status" value="1"/>
</dbReference>
<dbReference type="InterPro" id="IPR015590">
    <property type="entry name" value="Aldehyde_DH_dom"/>
</dbReference>
<dbReference type="Pfam" id="PF00171">
    <property type="entry name" value="Aldedh"/>
    <property type="match status" value="1"/>
</dbReference>
<feature type="region of interest" description="Disordered" evidence="2">
    <location>
        <begin position="464"/>
        <end position="488"/>
    </location>
</feature>
<dbReference type="InterPro" id="IPR044151">
    <property type="entry name" value="ALDH_KGSADH"/>
</dbReference>
<protein>
    <submittedName>
        <fullName evidence="4">NADP-dependent aldehyde dehydrogenase</fullName>
        <ecNumber evidence="4">1.2.1.4</ecNumber>
    </submittedName>
</protein>
<organism evidence="4 5">
    <name type="scientific">Spelaeicoccus albus</name>
    <dbReference type="NCBI Taxonomy" id="1280376"/>
    <lineage>
        <taxon>Bacteria</taxon>
        <taxon>Bacillati</taxon>
        <taxon>Actinomycetota</taxon>
        <taxon>Actinomycetes</taxon>
        <taxon>Micrococcales</taxon>
        <taxon>Brevibacteriaceae</taxon>
        <taxon>Spelaeicoccus</taxon>
    </lineage>
</organism>
<dbReference type="RefSeq" id="WP_179427577.1">
    <property type="nucleotide sequence ID" value="NZ_JAJTWV010000056.1"/>
</dbReference>
<dbReference type="InterPro" id="IPR016161">
    <property type="entry name" value="Ald_DH/histidinol_DH"/>
</dbReference>
<dbReference type="Proteomes" id="UP000539111">
    <property type="component" value="Unassembled WGS sequence"/>
</dbReference>
<name>A0A7Z0D299_9MICO</name>
<dbReference type="Gene3D" id="3.40.605.10">
    <property type="entry name" value="Aldehyde Dehydrogenase, Chain A, domain 1"/>
    <property type="match status" value="2"/>
</dbReference>
<reference evidence="4 5" key="1">
    <citation type="submission" date="2020-07" db="EMBL/GenBank/DDBJ databases">
        <title>Sequencing the genomes of 1000 actinobacteria strains.</title>
        <authorList>
            <person name="Klenk H.-P."/>
        </authorList>
    </citation>
    <scope>NUCLEOTIDE SEQUENCE [LARGE SCALE GENOMIC DNA]</scope>
    <source>
        <strain evidence="4 5">DSM 26341</strain>
    </source>
</reference>
<dbReference type="PANTHER" id="PTHR43353:SF3">
    <property type="entry name" value="ALDEHYDE DEHYDROGENASE-RELATED"/>
    <property type="match status" value="1"/>
</dbReference>
<keyword evidence="1 4" id="KW-0560">Oxidoreductase</keyword>
<proteinExistence type="predicted"/>
<sequence length="488" mass="50792">MSEMPTSDNGVDAAVRAAAAASREWAAKSPRSRAVALRAVADELDAAENELVPVARAESHLSEGRLTGELKRTTFQLRLFADQLDDGGFLDARIDRADPDWGMGPRPDIRRVKSAIGPVVVFAASNFPFAFSVAGGDTASALAAGCPVVLKAHPGHPELSEKTGSIVARALSEAGAPDGTFSLIFGDEAGRAALLHPLIRAGAFTGSIRAGRILFDVAAGRDEPIPFYGELGSVNPVFVTPGGAVDPDAVADGFIGSFTLGGGQFCTKPGLLFVPDDAGIGAAVQARLTADGPGASELLGEKIVAGYRTTLQRLMGRDEVTALVAGDDALADDPTPTVLTTTLEQFLVNVDELSGECFGPTGLIITYRDPADLAAVPAALEGQLTATVHADADEPIAGVLVDAMSERAGRVLWGGWPTGVTVTHAQQHGGPYPATTAPTTTSVGTAAIERFLRPVAYQNMPQTLLPEPVRDDNPWRVPQRVDGALPQR</sequence>
<comment type="caution">
    <text evidence="4">The sequence shown here is derived from an EMBL/GenBank/DDBJ whole genome shotgun (WGS) entry which is preliminary data.</text>
</comment>
<dbReference type="AlphaFoldDB" id="A0A7Z0D299"/>
<evidence type="ECO:0000259" key="3">
    <source>
        <dbReference type="Pfam" id="PF00171"/>
    </source>
</evidence>
<evidence type="ECO:0000256" key="1">
    <source>
        <dbReference type="ARBA" id="ARBA00023002"/>
    </source>
</evidence>
<dbReference type="CDD" id="cd07129">
    <property type="entry name" value="ALDH_KGSADH"/>
    <property type="match status" value="1"/>
</dbReference>
<evidence type="ECO:0000313" key="4">
    <source>
        <dbReference type="EMBL" id="NYI67545.1"/>
    </source>
</evidence>
<dbReference type="InterPro" id="IPR050740">
    <property type="entry name" value="Aldehyde_DH_Superfamily"/>
</dbReference>
<dbReference type="EC" id="1.2.1.4" evidence="4"/>
<accession>A0A7Z0D299</accession>
<dbReference type="EMBL" id="JACBZP010000001">
    <property type="protein sequence ID" value="NYI67545.1"/>
    <property type="molecule type" value="Genomic_DNA"/>
</dbReference>
<dbReference type="GO" id="GO:0033721">
    <property type="term" value="F:aldehyde dehydrogenase (NADP+) activity"/>
    <property type="evidence" value="ECO:0007669"/>
    <property type="project" value="UniProtKB-EC"/>
</dbReference>
<gene>
    <name evidence="4" type="ORF">BJY26_001851</name>
</gene>
<evidence type="ECO:0000256" key="2">
    <source>
        <dbReference type="SAM" id="MobiDB-lite"/>
    </source>
</evidence>
<feature type="domain" description="Aldehyde dehydrogenase" evidence="3">
    <location>
        <begin position="9"/>
        <end position="394"/>
    </location>
</feature>